<dbReference type="Gene3D" id="3.30.1280.10">
    <property type="entry name" value="Phosphoribosylformylglycinamidine synthase subunit PurS"/>
    <property type="match status" value="1"/>
</dbReference>
<dbReference type="AlphaFoldDB" id="A0A2W5Q221"/>
<comment type="pathway">
    <text evidence="6">Purine metabolism; IMP biosynthesis via de novo pathway; 5-amino-1-(5-phospho-D-ribosyl)imidazole from N(2)-formyl-N(1)-(5-phospho-D-ribosyl)glycinamide: step 1/2.</text>
</comment>
<evidence type="ECO:0000313" key="7">
    <source>
        <dbReference type="EMBL" id="PZQ51317.1"/>
    </source>
</evidence>
<protein>
    <recommendedName>
        <fullName evidence="6">Phosphoribosylformylglycinamidine synthase subunit PurS</fullName>
        <shortName evidence="6">FGAM synthase</shortName>
        <ecNumber evidence="6">6.3.5.3</ecNumber>
    </recommendedName>
    <alternativeName>
        <fullName evidence="6">Formylglycinamide ribonucleotide amidotransferase subunit III</fullName>
        <shortName evidence="6">FGAR amidotransferase III</shortName>
        <shortName evidence="6">FGAR-AT III</shortName>
    </alternativeName>
    <alternativeName>
        <fullName evidence="6">Phosphoribosylformylglycinamidine synthase subunit III</fullName>
    </alternativeName>
</protein>
<keyword evidence="5 6" id="KW-0067">ATP-binding</keyword>
<evidence type="ECO:0000256" key="6">
    <source>
        <dbReference type="HAMAP-Rule" id="MF_01926"/>
    </source>
</evidence>
<evidence type="ECO:0000313" key="8">
    <source>
        <dbReference type="Proteomes" id="UP000249185"/>
    </source>
</evidence>
<organism evidence="7 8">
    <name type="scientific">Rhodovulum sulfidophilum</name>
    <name type="common">Rhodobacter sulfidophilus</name>
    <dbReference type="NCBI Taxonomy" id="35806"/>
    <lineage>
        <taxon>Bacteria</taxon>
        <taxon>Pseudomonadati</taxon>
        <taxon>Pseudomonadota</taxon>
        <taxon>Alphaproteobacteria</taxon>
        <taxon>Rhodobacterales</taxon>
        <taxon>Paracoccaceae</taxon>
        <taxon>Rhodovulum</taxon>
    </lineage>
</organism>
<keyword evidence="3 6" id="KW-0547">Nucleotide-binding</keyword>
<dbReference type="PANTHER" id="PTHR34696:SF1">
    <property type="entry name" value="PHOSPHORIBOSYLFORMYLGLYCINAMIDINE SYNTHASE SUBUNIT PURS"/>
    <property type="match status" value="1"/>
</dbReference>
<evidence type="ECO:0000256" key="1">
    <source>
        <dbReference type="ARBA" id="ARBA00022490"/>
    </source>
</evidence>
<evidence type="ECO:0000256" key="2">
    <source>
        <dbReference type="ARBA" id="ARBA00022598"/>
    </source>
</evidence>
<comment type="function">
    <text evidence="6">Part of the phosphoribosylformylglycinamidine synthase complex involved in the purines biosynthetic pathway. Catalyzes the ATP-dependent conversion of formylglycinamide ribonucleotide (FGAR) and glutamine to yield formylglycinamidine ribonucleotide (FGAM) and glutamate. The FGAM synthase complex is composed of three subunits. PurQ produces an ammonia molecule by converting glutamine to glutamate. PurL transfers the ammonia molecule to FGAR to form FGAM in an ATP-dependent manner. PurS interacts with PurQ and PurL and is thought to assist in the transfer of the ammonia molecule from PurQ to PurL.</text>
</comment>
<dbReference type="GO" id="GO:0005737">
    <property type="term" value="C:cytoplasm"/>
    <property type="evidence" value="ECO:0007669"/>
    <property type="project" value="UniProtKB-SubCell"/>
</dbReference>
<dbReference type="EC" id="6.3.5.3" evidence="6"/>
<dbReference type="UniPathway" id="UPA00074">
    <property type="reaction ID" value="UER00128"/>
</dbReference>
<accession>A0A2W5Q221</accession>
<keyword evidence="2 6" id="KW-0436">Ligase</keyword>
<dbReference type="HAMAP" id="MF_01926">
    <property type="entry name" value="PurS"/>
    <property type="match status" value="1"/>
</dbReference>
<comment type="catalytic activity">
    <reaction evidence="6">
        <text>N(2)-formyl-N(1)-(5-phospho-beta-D-ribosyl)glycinamide + L-glutamine + ATP + H2O = 2-formamido-N(1)-(5-O-phospho-beta-D-ribosyl)acetamidine + L-glutamate + ADP + phosphate + H(+)</text>
        <dbReference type="Rhea" id="RHEA:17129"/>
        <dbReference type="ChEBI" id="CHEBI:15377"/>
        <dbReference type="ChEBI" id="CHEBI:15378"/>
        <dbReference type="ChEBI" id="CHEBI:29985"/>
        <dbReference type="ChEBI" id="CHEBI:30616"/>
        <dbReference type="ChEBI" id="CHEBI:43474"/>
        <dbReference type="ChEBI" id="CHEBI:58359"/>
        <dbReference type="ChEBI" id="CHEBI:147286"/>
        <dbReference type="ChEBI" id="CHEBI:147287"/>
        <dbReference type="ChEBI" id="CHEBI:456216"/>
        <dbReference type="EC" id="6.3.5.3"/>
    </reaction>
</comment>
<comment type="subunit">
    <text evidence="6">Part of the FGAM synthase complex composed of 1 PurL, 1 PurQ and 2 PurS subunits.</text>
</comment>
<dbReference type="NCBIfam" id="TIGR00302">
    <property type="entry name" value="phosphoribosylformylglycinamidine synthase subunit PurS"/>
    <property type="match status" value="1"/>
</dbReference>
<sequence length="79" mass="8472">MKARVHVTLKTGVLDPQGEAVRHSLGALGFAGVGEVRIGKVIELEVAETDRAAAEARVREMCEKLLANTVIENYAVEIA</sequence>
<comment type="subcellular location">
    <subcellularLocation>
        <location evidence="6">Cytoplasm</location>
    </subcellularLocation>
</comment>
<dbReference type="SUPFAM" id="SSF82697">
    <property type="entry name" value="PurS-like"/>
    <property type="match status" value="1"/>
</dbReference>
<comment type="caution">
    <text evidence="7">The sequence shown here is derived from an EMBL/GenBank/DDBJ whole genome shotgun (WGS) entry which is preliminary data.</text>
</comment>
<comment type="similarity">
    <text evidence="6">Belongs to the PurS family.</text>
</comment>
<proteinExistence type="inferred from homology"/>
<evidence type="ECO:0000256" key="4">
    <source>
        <dbReference type="ARBA" id="ARBA00022755"/>
    </source>
</evidence>
<reference evidence="7 8" key="1">
    <citation type="submission" date="2017-08" db="EMBL/GenBank/DDBJ databases">
        <title>Infants hospitalized years apart are colonized by the same room-sourced microbial strains.</title>
        <authorList>
            <person name="Brooks B."/>
            <person name="Olm M.R."/>
            <person name="Firek B.A."/>
            <person name="Baker R."/>
            <person name="Thomas B.C."/>
            <person name="Morowitz M.J."/>
            <person name="Banfield J.F."/>
        </authorList>
    </citation>
    <scope>NUCLEOTIDE SEQUENCE [LARGE SCALE GENOMIC DNA]</scope>
    <source>
        <strain evidence="7">S2_005_002_R2_34</strain>
    </source>
</reference>
<dbReference type="PANTHER" id="PTHR34696">
    <property type="entry name" value="PHOSPHORIBOSYLFORMYLGLYCINAMIDINE SYNTHASE SUBUNIT PURS"/>
    <property type="match status" value="1"/>
</dbReference>
<gene>
    <name evidence="6" type="primary">purS</name>
    <name evidence="7" type="ORF">DI556_03870</name>
</gene>
<keyword evidence="4 6" id="KW-0658">Purine biosynthesis</keyword>
<dbReference type="NCBIfam" id="NF004630">
    <property type="entry name" value="PRK05974.1"/>
    <property type="match status" value="1"/>
</dbReference>
<dbReference type="STRING" id="35806.A6024_10325"/>
<evidence type="ECO:0000256" key="5">
    <source>
        <dbReference type="ARBA" id="ARBA00022840"/>
    </source>
</evidence>
<dbReference type="Proteomes" id="UP000249185">
    <property type="component" value="Unassembled WGS sequence"/>
</dbReference>
<evidence type="ECO:0000256" key="3">
    <source>
        <dbReference type="ARBA" id="ARBA00022741"/>
    </source>
</evidence>
<dbReference type="GO" id="GO:0006189">
    <property type="term" value="P:'de novo' IMP biosynthetic process"/>
    <property type="evidence" value="ECO:0007669"/>
    <property type="project" value="UniProtKB-UniRule"/>
</dbReference>
<name>A0A2W5Q221_RHOSU</name>
<dbReference type="Pfam" id="PF02700">
    <property type="entry name" value="PurS"/>
    <property type="match status" value="1"/>
</dbReference>
<dbReference type="GO" id="GO:0005524">
    <property type="term" value="F:ATP binding"/>
    <property type="evidence" value="ECO:0007669"/>
    <property type="project" value="UniProtKB-UniRule"/>
</dbReference>
<dbReference type="InterPro" id="IPR003850">
    <property type="entry name" value="PurS"/>
</dbReference>
<keyword evidence="1 6" id="KW-0963">Cytoplasm</keyword>
<dbReference type="InterPro" id="IPR036604">
    <property type="entry name" value="PurS-like_sf"/>
</dbReference>
<dbReference type="EMBL" id="QFPW01000002">
    <property type="protein sequence ID" value="PZQ51317.1"/>
    <property type="molecule type" value="Genomic_DNA"/>
</dbReference>
<dbReference type="GO" id="GO:0004642">
    <property type="term" value="F:phosphoribosylformylglycinamidine synthase activity"/>
    <property type="evidence" value="ECO:0007669"/>
    <property type="project" value="UniProtKB-UniRule"/>
</dbReference>